<dbReference type="AlphaFoldDB" id="A0AAD4Q7E3"/>
<keyword evidence="3" id="KW-1185">Reference proteome</keyword>
<evidence type="ECO:0000256" key="1">
    <source>
        <dbReference type="SAM" id="MobiDB-lite"/>
    </source>
</evidence>
<sequence length="166" mass="19326">MRGAEMLISTTAQGVYHRSLPGLSVPQRSIGALLQEQSSWIEEREQVETRHDTGSSLSFRGVENAEDGEALRKIPTNLTERERLMLQTTQVDEERGAVRAIMCRVCSNRCFRKWVTFQRHCKSCEKHPSELKFCPKCRNYFRRQDSEVRHKEHQEKPPALARDNLR</sequence>
<protein>
    <submittedName>
        <fullName evidence="2">Uncharacterized protein</fullName>
    </submittedName>
</protein>
<dbReference type="Proteomes" id="UP001201163">
    <property type="component" value="Unassembled WGS sequence"/>
</dbReference>
<name>A0AAD4Q7E3_9AGAM</name>
<feature type="compositionally biased region" description="Basic and acidic residues" evidence="1">
    <location>
        <begin position="146"/>
        <end position="156"/>
    </location>
</feature>
<evidence type="ECO:0000313" key="3">
    <source>
        <dbReference type="Proteomes" id="UP001201163"/>
    </source>
</evidence>
<dbReference type="EMBL" id="JAKELL010000077">
    <property type="protein sequence ID" value="KAH8984325.1"/>
    <property type="molecule type" value="Genomic_DNA"/>
</dbReference>
<feature type="region of interest" description="Disordered" evidence="1">
    <location>
        <begin position="146"/>
        <end position="166"/>
    </location>
</feature>
<proteinExistence type="predicted"/>
<evidence type="ECO:0000313" key="2">
    <source>
        <dbReference type="EMBL" id="KAH8984325.1"/>
    </source>
</evidence>
<reference evidence="2" key="1">
    <citation type="submission" date="2022-01" db="EMBL/GenBank/DDBJ databases">
        <title>Comparative genomics reveals a dynamic genome evolution in the ectomycorrhizal milk-cap (Lactarius) mushrooms.</title>
        <authorList>
            <consortium name="DOE Joint Genome Institute"/>
            <person name="Lebreton A."/>
            <person name="Tang N."/>
            <person name="Kuo A."/>
            <person name="LaButti K."/>
            <person name="Drula E."/>
            <person name="Barry K."/>
            <person name="Clum A."/>
            <person name="Lipzen A."/>
            <person name="Mousain D."/>
            <person name="Ng V."/>
            <person name="Wang R."/>
            <person name="Wang X."/>
            <person name="Dai Y."/>
            <person name="Henrissat B."/>
            <person name="Grigoriev I.V."/>
            <person name="Guerin-Laguette A."/>
            <person name="Yu F."/>
            <person name="Martin F.M."/>
        </authorList>
    </citation>
    <scope>NUCLEOTIDE SEQUENCE</scope>
    <source>
        <strain evidence="2">QP</strain>
    </source>
</reference>
<organism evidence="2 3">
    <name type="scientific">Lactarius akahatsu</name>
    <dbReference type="NCBI Taxonomy" id="416441"/>
    <lineage>
        <taxon>Eukaryota</taxon>
        <taxon>Fungi</taxon>
        <taxon>Dikarya</taxon>
        <taxon>Basidiomycota</taxon>
        <taxon>Agaricomycotina</taxon>
        <taxon>Agaricomycetes</taxon>
        <taxon>Russulales</taxon>
        <taxon>Russulaceae</taxon>
        <taxon>Lactarius</taxon>
    </lineage>
</organism>
<comment type="caution">
    <text evidence="2">The sequence shown here is derived from an EMBL/GenBank/DDBJ whole genome shotgun (WGS) entry which is preliminary data.</text>
</comment>
<gene>
    <name evidence="2" type="ORF">EDB92DRAFT_1492196</name>
</gene>
<accession>A0AAD4Q7E3</accession>